<organism evidence="1 2">
    <name type="scientific">Enterococcus termitis</name>
    <dbReference type="NCBI Taxonomy" id="332950"/>
    <lineage>
        <taxon>Bacteria</taxon>
        <taxon>Bacillati</taxon>
        <taxon>Bacillota</taxon>
        <taxon>Bacilli</taxon>
        <taxon>Lactobacillales</taxon>
        <taxon>Enterococcaceae</taxon>
        <taxon>Enterococcus</taxon>
    </lineage>
</organism>
<evidence type="ECO:0000313" key="1">
    <source>
        <dbReference type="EMBL" id="OEG09167.1"/>
    </source>
</evidence>
<dbReference type="OrthoDB" id="2058406at2"/>
<comment type="caution">
    <text evidence="1">The sequence shown here is derived from an EMBL/GenBank/DDBJ whole genome shotgun (WGS) entry which is preliminary data.</text>
</comment>
<name>A0A1E5G8Z6_9ENTE</name>
<evidence type="ECO:0008006" key="3">
    <source>
        <dbReference type="Google" id="ProtNLM"/>
    </source>
</evidence>
<protein>
    <recommendedName>
        <fullName evidence="3">Alternate signal-mediated exported protein</fullName>
    </recommendedName>
</protein>
<gene>
    <name evidence="1" type="ORF">BCR25_11390</name>
</gene>
<proteinExistence type="predicted"/>
<dbReference type="EMBL" id="MIJY01000045">
    <property type="protein sequence ID" value="OEG09167.1"/>
    <property type="molecule type" value="Genomic_DNA"/>
</dbReference>
<dbReference type="AlphaFoldDB" id="A0A1E5G8Z6"/>
<reference evidence="2" key="1">
    <citation type="submission" date="2016-09" db="EMBL/GenBank/DDBJ databases">
        <authorList>
            <person name="Gulvik C.A."/>
        </authorList>
    </citation>
    <scope>NUCLEOTIDE SEQUENCE [LARGE SCALE GENOMIC DNA]</scope>
    <source>
        <strain evidence="2">LMG 8895</strain>
    </source>
</reference>
<dbReference type="Proteomes" id="UP000095094">
    <property type="component" value="Unassembled WGS sequence"/>
</dbReference>
<dbReference type="RefSeq" id="WP_069664857.1">
    <property type="nucleotide sequence ID" value="NZ_JBHUJJ010000001.1"/>
</dbReference>
<accession>A0A1E5G8Z6</accession>
<evidence type="ECO:0000313" key="2">
    <source>
        <dbReference type="Proteomes" id="UP000095094"/>
    </source>
</evidence>
<sequence>MKQRKSKKKIKIAKHLFLFTSSVIILVMVSLGIYQTYAALTDRDKVQNDFRVGNIQTEIEEEFTPPNTFVPDKVYEKKVVVKNTGEQDIFVRVLALPSIIKKQDNGSVLLLPATSEGTNPILSIDYNLTDWIDGKDGYFYYKKKVAKAGQTTVLFTKVQMNQANITEDYTDASLTFEIKAEAIGITKFAYRDAWWNAQIPSKVPLLDVDNLLKGQTSNS</sequence>
<keyword evidence="2" id="KW-1185">Reference proteome</keyword>